<dbReference type="Proteomes" id="UP000001410">
    <property type="component" value="Chromosome"/>
</dbReference>
<sequence length="48" mass="5698">MNDISASKTNLREKENGVSENELQHKNNKLNDIYFYFNNFELIMKESS</sequence>
<feature type="region of interest" description="Disordered" evidence="1">
    <location>
        <begin position="1"/>
        <end position="23"/>
    </location>
</feature>
<feature type="compositionally biased region" description="Basic and acidic residues" evidence="1">
    <location>
        <begin position="10"/>
        <end position="23"/>
    </location>
</feature>
<gene>
    <name evidence="2" type="ordered locus">c1324</name>
</gene>
<name>A0A0H2V8C3_ECOL6</name>
<organism evidence="2 3">
    <name type="scientific">Escherichia coli O6:H1 (strain CFT073 / ATCC 700928 / UPEC)</name>
    <dbReference type="NCBI Taxonomy" id="199310"/>
    <lineage>
        <taxon>Bacteria</taxon>
        <taxon>Pseudomonadati</taxon>
        <taxon>Pseudomonadota</taxon>
        <taxon>Gammaproteobacteria</taxon>
        <taxon>Enterobacterales</taxon>
        <taxon>Enterobacteriaceae</taxon>
        <taxon>Escherichia</taxon>
    </lineage>
</organism>
<accession>A0A0H2V8C3</accession>
<dbReference type="KEGG" id="ecc:c1324"/>
<reference evidence="2 3" key="1">
    <citation type="journal article" date="2002" name="Proc. Natl. Acad. Sci. U.S.A.">
        <title>Extensive mosaic structure revealed by the complete genome sequence of uropathogenic Escherichia coli.</title>
        <authorList>
            <person name="Welch R.A."/>
            <person name="Burland V."/>
            <person name="Plunkett G.III."/>
            <person name="Redford P."/>
            <person name="Roesch P."/>
            <person name="Rasko D."/>
            <person name="Buckles E.L."/>
            <person name="Liou S.R."/>
            <person name="Boutin A."/>
            <person name="Hackett J."/>
            <person name="Stroud D."/>
            <person name="Mayhew G.F."/>
            <person name="Rose D.J."/>
            <person name="Zhou S."/>
            <person name="Schwartz D.C."/>
            <person name="Perna N.T."/>
            <person name="Mobley H.L."/>
            <person name="Donnenberg M.S."/>
            <person name="Blattner F.R."/>
        </authorList>
    </citation>
    <scope>NUCLEOTIDE SEQUENCE [LARGE SCALE GENOMIC DNA]</scope>
    <source>
        <strain evidence="3">CFT073 / ATCC 700928 / UPEC</strain>
    </source>
</reference>
<protein>
    <submittedName>
        <fullName evidence="2">Uncharacterized protein</fullName>
    </submittedName>
</protein>
<dbReference type="EMBL" id="AE014075">
    <property type="protein sequence ID" value="AAN79797.1"/>
    <property type="molecule type" value="Genomic_DNA"/>
</dbReference>
<dbReference type="STRING" id="199310.c1324"/>
<dbReference type="AlphaFoldDB" id="A0A0H2V8C3"/>
<evidence type="ECO:0000256" key="1">
    <source>
        <dbReference type="SAM" id="MobiDB-lite"/>
    </source>
</evidence>
<dbReference type="HOGENOM" id="CLU_216284_0_0_6"/>
<evidence type="ECO:0000313" key="2">
    <source>
        <dbReference type="EMBL" id="AAN79797.1"/>
    </source>
</evidence>
<proteinExistence type="predicted"/>
<keyword evidence="3" id="KW-1185">Reference proteome</keyword>
<evidence type="ECO:0000313" key="3">
    <source>
        <dbReference type="Proteomes" id="UP000001410"/>
    </source>
</evidence>